<dbReference type="GO" id="GO:1990573">
    <property type="term" value="P:potassium ion import across plasma membrane"/>
    <property type="evidence" value="ECO:0007669"/>
    <property type="project" value="TreeGrafter"/>
</dbReference>
<keyword evidence="3" id="KW-1133">Transmembrane helix</keyword>
<dbReference type="GO" id="GO:0045202">
    <property type="term" value="C:synapse"/>
    <property type="evidence" value="ECO:0007669"/>
    <property type="project" value="GOC"/>
</dbReference>
<feature type="region of interest" description="Disordered" evidence="5">
    <location>
        <begin position="1"/>
        <end position="28"/>
    </location>
</feature>
<dbReference type="GO" id="GO:0006884">
    <property type="term" value="P:cell volume homeostasis"/>
    <property type="evidence" value="ECO:0007669"/>
    <property type="project" value="TreeGrafter"/>
</dbReference>
<dbReference type="Proteomes" id="UP000243006">
    <property type="component" value="Unassembled WGS sequence"/>
</dbReference>
<keyword evidence="4" id="KW-0472">Membrane</keyword>
<feature type="domain" description="SLC12A transporter C-terminal" evidence="6">
    <location>
        <begin position="38"/>
        <end position="108"/>
    </location>
</feature>
<organism evidence="7 8">
    <name type="scientific">Trichinella nativa</name>
    <dbReference type="NCBI Taxonomy" id="6335"/>
    <lineage>
        <taxon>Eukaryota</taxon>
        <taxon>Metazoa</taxon>
        <taxon>Ecdysozoa</taxon>
        <taxon>Nematoda</taxon>
        <taxon>Enoplea</taxon>
        <taxon>Dorylaimia</taxon>
        <taxon>Trichinellida</taxon>
        <taxon>Trichinellidae</taxon>
        <taxon>Trichinella</taxon>
    </lineage>
</organism>
<keyword evidence="2" id="KW-0812">Transmembrane</keyword>
<dbReference type="InterPro" id="IPR018491">
    <property type="entry name" value="SLC12_C"/>
</dbReference>
<evidence type="ECO:0000256" key="5">
    <source>
        <dbReference type="SAM" id="MobiDB-lite"/>
    </source>
</evidence>
<dbReference type="PANTHER" id="PTHR11827">
    <property type="entry name" value="SOLUTE CARRIER FAMILY 12, CATION COTRANSPORTERS"/>
    <property type="match status" value="1"/>
</dbReference>
<evidence type="ECO:0000256" key="4">
    <source>
        <dbReference type="ARBA" id="ARBA00023136"/>
    </source>
</evidence>
<proteinExistence type="predicted"/>
<dbReference type="GO" id="GO:0007268">
    <property type="term" value="P:chemical synaptic transmission"/>
    <property type="evidence" value="ECO:0007669"/>
    <property type="project" value="TreeGrafter"/>
</dbReference>
<protein>
    <recommendedName>
        <fullName evidence="6">SLC12A transporter C-terminal domain-containing protein</fullName>
    </recommendedName>
</protein>
<sequence>MDKEGTENAVHFKGSSNESSRVRFAVDDNRKDSRSTKFANLDQRKVRKMHTAMKLNKAIKDKSSLSQLVIVNLPRPPKLRQGLANYIEYLEALTEGLDRVLLVRGSGKEFQKHAKMIVMELPLKFIFRSSVTPDTFTY</sequence>
<gene>
    <name evidence="7" type="ORF">D917_07525</name>
</gene>
<dbReference type="GO" id="GO:0005886">
    <property type="term" value="C:plasma membrane"/>
    <property type="evidence" value="ECO:0007669"/>
    <property type="project" value="TreeGrafter"/>
</dbReference>
<evidence type="ECO:0000256" key="2">
    <source>
        <dbReference type="ARBA" id="ARBA00022692"/>
    </source>
</evidence>
<dbReference type="Pfam" id="PF03522">
    <property type="entry name" value="SLC12"/>
    <property type="match status" value="1"/>
</dbReference>
<comment type="subcellular location">
    <subcellularLocation>
        <location evidence="1">Membrane</location>
        <topology evidence="1">Multi-pass membrane protein</topology>
    </subcellularLocation>
</comment>
<dbReference type="GO" id="GO:0055064">
    <property type="term" value="P:chloride ion homeostasis"/>
    <property type="evidence" value="ECO:0007669"/>
    <property type="project" value="TreeGrafter"/>
</dbReference>
<dbReference type="GO" id="GO:0015379">
    <property type="term" value="F:potassium:chloride symporter activity"/>
    <property type="evidence" value="ECO:0007669"/>
    <property type="project" value="TreeGrafter"/>
</dbReference>
<reference evidence="7 8" key="1">
    <citation type="submission" date="2015-04" db="EMBL/GenBank/DDBJ databases">
        <title>Draft genome of the roundworm Trichinella nativa.</title>
        <authorList>
            <person name="Mitreva M."/>
        </authorList>
    </citation>
    <scope>NUCLEOTIDE SEQUENCE [LARGE SCALE GENOMIC DNA]</scope>
    <source>
        <strain evidence="7 8">ISS45</strain>
    </source>
</reference>
<evidence type="ECO:0000256" key="1">
    <source>
        <dbReference type="ARBA" id="ARBA00004141"/>
    </source>
</evidence>
<name>A0A1Y3ESI3_9BILA</name>
<dbReference type="EMBL" id="LVZM01006182">
    <property type="protein sequence ID" value="OUC46697.1"/>
    <property type="molecule type" value="Genomic_DNA"/>
</dbReference>
<dbReference type="GO" id="GO:0055075">
    <property type="term" value="P:potassium ion homeostasis"/>
    <property type="evidence" value="ECO:0007669"/>
    <property type="project" value="TreeGrafter"/>
</dbReference>
<evidence type="ECO:0000256" key="3">
    <source>
        <dbReference type="ARBA" id="ARBA00022989"/>
    </source>
</evidence>
<accession>A0A1Y3ESI3</accession>
<dbReference type="InterPro" id="IPR004842">
    <property type="entry name" value="SLC12A_fam"/>
</dbReference>
<comment type="caution">
    <text evidence="7">The sequence shown here is derived from an EMBL/GenBank/DDBJ whole genome shotgun (WGS) entry which is preliminary data.</text>
</comment>
<dbReference type="PANTHER" id="PTHR11827:SF73">
    <property type="entry name" value="KAZACHOC, ISOFORM G"/>
    <property type="match status" value="1"/>
</dbReference>
<evidence type="ECO:0000313" key="7">
    <source>
        <dbReference type="EMBL" id="OUC46697.1"/>
    </source>
</evidence>
<evidence type="ECO:0000313" key="8">
    <source>
        <dbReference type="Proteomes" id="UP000243006"/>
    </source>
</evidence>
<dbReference type="AlphaFoldDB" id="A0A1Y3ESI3"/>
<evidence type="ECO:0000259" key="6">
    <source>
        <dbReference type="Pfam" id="PF03522"/>
    </source>
</evidence>